<evidence type="ECO:0000313" key="2">
    <source>
        <dbReference type="EnsemblMetazoa" id="RPRC003116-PA"/>
    </source>
</evidence>
<proteinExistence type="predicted"/>
<evidence type="ECO:0000256" key="1">
    <source>
        <dbReference type="SAM" id="MobiDB-lite"/>
    </source>
</evidence>
<dbReference type="VEuPathDB" id="VectorBase:RPRC003116"/>
<evidence type="ECO:0000313" key="3">
    <source>
        <dbReference type="Proteomes" id="UP000015103"/>
    </source>
</evidence>
<feature type="compositionally biased region" description="Acidic residues" evidence="1">
    <location>
        <begin position="175"/>
        <end position="203"/>
    </location>
</feature>
<organism evidence="2 3">
    <name type="scientific">Rhodnius prolixus</name>
    <name type="common">Triatomid bug</name>
    <dbReference type="NCBI Taxonomy" id="13249"/>
    <lineage>
        <taxon>Eukaryota</taxon>
        <taxon>Metazoa</taxon>
        <taxon>Ecdysozoa</taxon>
        <taxon>Arthropoda</taxon>
        <taxon>Hexapoda</taxon>
        <taxon>Insecta</taxon>
        <taxon>Pterygota</taxon>
        <taxon>Neoptera</taxon>
        <taxon>Paraneoptera</taxon>
        <taxon>Hemiptera</taxon>
        <taxon>Heteroptera</taxon>
        <taxon>Panheteroptera</taxon>
        <taxon>Cimicomorpha</taxon>
        <taxon>Reduviidae</taxon>
        <taxon>Triatominae</taxon>
        <taxon>Rhodnius</taxon>
    </lineage>
</organism>
<reference evidence="2" key="1">
    <citation type="submission" date="2015-05" db="UniProtKB">
        <authorList>
            <consortium name="EnsemblMetazoa"/>
        </authorList>
    </citation>
    <scope>IDENTIFICATION</scope>
</reference>
<dbReference type="InParanoid" id="T1HGE3"/>
<accession>T1HGE3</accession>
<dbReference type="AlphaFoldDB" id="T1HGE3"/>
<dbReference type="Proteomes" id="UP000015103">
    <property type="component" value="Unassembled WGS sequence"/>
</dbReference>
<feature type="region of interest" description="Disordered" evidence="1">
    <location>
        <begin position="121"/>
        <end position="140"/>
    </location>
</feature>
<protein>
    <submittedName>
        <fullName evidence="2">Uncharacterized protein</fullName>
    </submittedName>
</protein>
<dbReference type="EMBL" id="ACPB03006274">
    <property type="status" value="NOT_ANNOTATED_CDS"/>
    <property type="molecule type" value="Genomic_DNA"/>
</dbReference>
<sequence>MEQYAKEEKQIEEETNNLLKEIMREPKSVVTGILTYDGKVLNSPTQHELEPYIPHLGPFTKRCMLVAKSLDPHAEALGYSMWTSFGTYTIVFGEEFYAFARQDPIVMPIIAPKPLEELSETERNERLEEEHKQLMRQEKEKAKEEAAIKLEILKKEQLKRKTVYEKEPFKKVEKSEDDITEEESVSSESSETEEEDEGETAEY</sequence>
<keyword evidence="3" id="KW-1185">Reference proteome</keyword>
<dbReference type="EnsemblMetazoa" id="RPRC003116-RA">
    <property type="protein sequence ID" value="RPRC003116-PA"/>
    <property type="gene ID" value="RPRC003116"/>
</dbReference>
<name>T1HGE3_RHOPR</name>
<dbReference type="HOGENOM" id="CLU_1350391_0_0_1"/>
<feature type="region of interest" description="Disordered" evidence="1">
    <location>
        <begin position="170"/>
        <end position="203"/>
    </location>
</feature>